<dbReference type="SMART" id="SM00320">
    <property type="entry name" value="WD40"/>
    <property type="match status" value="7"/>
</dbReference>
<dbReference type="SUPFAM" id="SSF50978">
    <property type="entry name" value="WD40 repeat-like"/>
    <property type="match status" value="1"/>
</dbReference>
<dbReference type="PROSITE" id="PS50082">
    <property type="entry name" value="WD_REPEATS_2"/>
    <property type="match status" value="6"/>
</dbReference>
<keyword evidence="7" id="KW-1185">Reference proteome</keyword>
<feature type="repeat" description="WD" evidence="3">
    <location>
        <begin position="323"/>
        <end position="362"/>
    </location>
</feature>
<feature type="repeat" description="WD" evidence="3">
    <location>
        <begin position="517"/>
        <end position="556"/>
    </location>
</feature>
<gene>
    <name evidence="6" type="primary">MDV1</name>
    <name evidence="6" type="ORF">EC973_009471</name>
</gene>
<keyword evidence="1 3" id="KW-0853">WD repeat</keyword>
<dbReference type="InterPro" id="IPR019775">
    <property type="entry name" value="WD40_repeat_CS"/>
</dbReference>
<evidence type="ECO:0000256" key="4">
    <source>
        <dbReference type="SAM" id="Coils"/>
    </source>
</evidence>
<evidence type="ECO:0000256" key="3">
    <source>
        <dbReference type="PROSITE-ProRule" id="PRU00221"/>
    </source>
</evidence>
<dbReference type="Gene3D" id="6.10.280.220">
    <property type="match status" value="1"/>
</dbReference>
<dbReference type="PROSITE" id="PS00678">
    <property type="entry name" value="WD_REPEATS_1"/>
    <property type="match status" value="3"/>
</dbReference>
<feature type="repeat" description="WD" evidence="3">
    <location>
        <begin position="402"/>
        <end position="441"/>
    </location>
</feature>
<feature type="repeat" description="WD" evidence="3">
    <location>
        <begin position="595"/>
        <end position="626"/>
    </location>
</feature>
<name>A0A8H7BSE0_9FUNG</name>
<keyword evidence="4" id="KW-0175">Coiled coil</keyword>
<organism evidence="6 7">
    <name type="scientific">Apophysomyces ossiformis</name>
    <dbReference type="NCBI Taxonomy" id="679940"/>
    <lineage>
        <taxon>Eukaryota</taxon>
        <taxon>Fungi</taxon>
        <taxon>Fungi incertae sedis</taxon>
        <taxon>Mucoromycota</taxon>
        <taxon>Mucoromycotina</taxon>
        <taxon>Mucoromycetes</taxon>
        <taxon>Mucorales</taxon>
        <taxon>Mucorineae</taxon>
        <taxon>Mucoraceae</taxon>
        <taxon>Apophysomyces</taxon>
    </lineage>
</organism>
<dbReference type="Pfam" id="PF00400">
    <property type="entry name" value="WD40"/>
    <property type="match status" value="5"/>
</dbReference>
<dbReference type="InterPro" id="IPR001680">
    <property type="entry name" value="WD40_rpt"/>
</dbReference>
<proteinExistence type="predicted"/>
<dbReference type="InterPro" id="IPR036322">
    <property type="entry name" value="WD40_repeat_dom_sf"/>
</dbReference>
<reference evidence="6" key="1">
    <citation type="submission" date="2020-01" db="EMBL/GenBank/DDBJ databases">
        <title>Genome Sequencing of Three Apophysomyces-Like Fungal Strains Confirms a Novel Fungal Genus in the Mucoromycota with divergent Burkholderia-like Endosymbiotic Bacteria.</title>
        <authorList>
            <person name="Stajich J.E."/>
            <person name="Macias A.M."/>
            <person name="Carter-House D."/>
            <person name="Lovett B."/>
            <person name="Kasson L.R."/>
            <person name="Berry K."/>
            <person name="Grigoriev I."/>
            <person name="Chang Y."/>
            <person name="Spatafora J."/>
            <person name="Kasson M.T."/>
        </authorList>
    </citation>
    <scope>NUCLEOTIDE SEQUENCE</scope>
    <source>
        <strain evidence="6">NRRL A-21654</strain>
    </source>
</reference>
<dbReference type="CDD" id="cd00200">
    <property type="entry name" value="WD40"/>
    <property type="match status" value="1"/>
</dbReference>
<protein>
    <submittedName>
        <fullName evidence="6">Mitochondrial fission protein</fullName>
    </submittedName>
</protein>
<dbReference type="InterPro" id="IPR020472">
    <property type="entry name" value="WD40_PAC1"/>
</dbReference>
<accession>A0A8H7BSE0</accession>
<dbReference type="OrthoDB" id="496at2759"/>
<feature type="repeat" description="WD" evidence="3">
    <location>
        <begin position="281"/>
        <end position="322"/>
    </location>
</feature>
<sequence>MRKEDAKQPMRNKKHDQGNNSTSTALRYPVTNLNFSSKDLVSVARDKAVGMAQSARDWLTPSFPDWRAPLSHLDSLTTVMFSPLAAHPVYRSESMAKALQLMQQQQMQRSATTTPSIGSELVLHGTQHVWPSSTALLKADIPESQAPLSLFQGFVAAYPSFSHAAPQKKQRKVSRSLTHIMSQREKRMRDLDRSSTANEISQINLQIEELMNKRNMLEVKWAKLEAKEQQLQMTIDGLNETIMDMETEAQGDIGRVEQRQREKRQAHIEEEYESGECFKSLHGHDESILCLDFNHAKGILASSSLDGTVRVWDLVSSRCIGTLEEHASLVRCLQLDDSRLLTGSDDGSIKQWNLSAITPAQSTSSVSSFSGFSSMPSSPTLSACTAAEDFLPTLSNCCVGVLDGHQESVTAIYADETTAVSGSNDKTMRQWDLETQQCVLTLDVVWASKSSGGSSSTWETLTSLDHWSLDNLHQTFFEPACDFIGSLQFWNFALASGTKDGKIRMWDLRTGQAHRTLSGHGGAVTCLQFDEVHLVSGSVDKTIRIWDLRTGSVFDTLTYSGPVTSLQFDAGKIASAVSSAGIDIYNRTSFQHTSLTGHTQPVNTIKFRRNVLASGGKDNVVKLWAL</sequence>
<evidence type="ECO:0000313" key="7">
    <source>
        <dbReference type="Proteomes" id="UP000605846"/>
    </source>
</evidence>
<evidence type="ECO:0000256" key="2">
    <source>
        <dbReference type="ARBA" id="ARBA00022737"/>
    </source>
</evidence>
<feature type="coiled-coil region" evidence="4">
    <location>
        <begin position="193"/>
        <end position="248"/>
    </location>
</feature>
<feature type="repeat" description="WD" evidence="3">
    <location>
        <begin position="494"/>
        <end position="516"/>
    </location>
</feature>
<evidence type="ECO:0000256" key="1">
    <source>
        <dbReference type="ARBA" id="ARBA00022574"/>
    </source>
</evidence>
<comment type="caution">
    <text evidence="6">The sequence shown here is derived from an EMBL/GenBank/DDBJ whole genome shotgun (WGS) entry which is preliminary data.</text>
</comment>
<evidence type="ECO:0000313" key="6">
    <source>
        <dbReference type="EMBL" id="KAF7725664.1"/>
    </source>
</evidence>
<dbReference type="EMBL" id="JABAYA010000092">
    <property type="protein sequence ID" value="KAF7725664.1"/>
    <property type="molecule type" value="Genomic_DNA"/>
</dbReference>
<evidence type="ECO:0000256" key="5">
    <source>
        <dbReference type="SAM" id="MobiDB-lite"/>
    </source>
</evidence>
<dbReference type="InterPro" id="IPR053299">
    <property type="entry name" value="ASTRA_WD_repeat"/>
</dbReference>
<dbReference type="PROSITE" id="PS50294">
    <property type="entry name" value="WD_REPEATS_REGION"/>
    <property type="match status" value="5"/>
</dbReference>
<dbReference type="Proteomes" id="UP000605846">
    <property type="component" value="Unassembled WGS sequence"/>
</dbReference>
<dbReference type="PANTHER" id="PTHR44156">
    <property type="entry name" value="SUPERNUMERARY LIMBS, ISOFORM B-RELATED"/>
    <property type="match status" value="1"/>
</dbReference>
<dbReference type="Gene3D" id="2.130.10.10">
    <property type="entry name" value="YVTN repeat-like/Quinoprotein amine dehydrogenase"/>
    <property type="match status" value="2"/>
</dbReference>
<keyword evidence="2" id="KW-0677">Repeat</keyword>
<feature type="region of interest" description="Disordered" evidence="5">
    <location>
        <begin position="1"/>
        <end position="25"/>
    </location>
</feature>
<dbReference type="PRINTS" id="PR00320">
    <property type="entry name" value="GPROTEINBRPT"/>
</dbReference>
<dbReference type="AlphaFoldDB" id="A0A8H7BSE0"/>
<dbReference type="InterPro" id="IPR015943">
    <property type="entry name" value="WD40/YVTN_repeat-like_dom_sf"/>
</dbReference>